<evidence type="ECO:0000256" key="6">
    <source>
        <dbReference type="SAM" id="MobiDB-lite"/>
    </source>
</evidence>
<name>A0A1D1VX16_RAMVA</name>
<dbReference type="OrthoDB" id="1607513at2759"/>
<dbReference type="GO" id="GO:0008270">
    <property type="term" value="F:zinc ion binding"/>
    <property type="evidence" value="ECO:0007669"/>
    <property type="project" value="UniProtKB-KW"/>
</dbReference>
<dbReference type="SUPFAM" id="SSF53098">
    <property type="entry name" value="Ribonuclease H-like"/>
    <property type="match status" value="1"/>
</dbReference>
<dbReference type="InterPro" id="IPR052035">
    <property type="entry name" value="ZnF_BED_domain_contain"/>
</dbReference>
<feature type="region of interest" description="Disordered" evidence="6">
    <location>
        <begin position="1"/>
        <end position="82"/>
    </location>
</feature>
<keyword evidence="4" id="KW-0862">Zinc</keyword>
<dbReference type="Proteomes" id="UP000186922">
    <property type="component" value="Unassembled WGS sequence"/>
</dbReference>
<evidence type="ECO:0000313" key="8">
    <source>
        <dbReference type="Proteomes" id="UP000186922"/>
    </source>
</evidence>
<proteinExistence type="predicted"/>
<dbReference type="EMBL" id="BDGG01000013">
    <property type="protein sequence ID" value="GAV05987.1"/>
    <property type="molecule type" value="Genomic_DNA"/>
</dbReference>
<gene>
    <name evidence="7" type="primary">RvY_16031-1</name>
    <name evidence="7" type="synonym">RvY_16031.1</name>
    <name evidence="7" type="ORF">RvY_16031</name>
</gene>
<evidence type="ECO:0000256" key="1">
    <source>
        <dbReference type="ARBA" id="ARBA00004123"/>
    </source>
</evidence>
<evidence type="ECO:0000256" key="5">
    <source>
        <dbReference type="ARBA" id="ARBA00023242"/>
    </source>
</evidence>
<reference evidence="7 8" key="1">
    <citation type="journal article" date="2016" name="Nat. Commun.">
        <title>Extremotolerant tardigrade genome and improved radiotolerance of human cultured cells by tardigrade-unique protein.</title>
        <authorList>
            <person name="Hashimoto T."/>
            <person name="Horikawa D.D."/>
            <person name="Saito Y."/>
            <person name="Kuwahara H."/>
            <person name="Kozuka-Hata H."/>
            <person name="Shin-I T."/>
            <person name="Minakuchi Y."/>
            <person name="Ohishi K."/>
            <person name="Motoyama A."/>
            <person name="Aizu T."/>
            <person name="Enomoto A."/>
            <person name="Kondo K."/>
            <person name="Tanaka S."/>
            <person name="Hara Y."/>
            <person name="Koshikawa S."/>
            <person name="Sagara H."/>
            <person name="Miura T."/>
            <person name="Yokobori S."/>
            <person name="Miyagawa K."/>
            <person name="Suzuki Y."/>
            <person name="Kubo T."/>
            <person name="Oyama M."/>
            <person name="Kohara Y."/>
            <person name="Fujiyama A."/>
            <person name="Arakawa K."/>
            <person name="Katayama T."/>
            <person name="Toyoda A."/>
            <person name="Kunieda T."/>
        </authorList>
    </citation>
    <scope>NUCLEOTIDE SEQUENCE [LARGE SCALE GENOMIC DNA]</scope>
    <source>
        <strain evidence="7 8">YOKOZUNA-1</strain>
    </source>
</reference>
<feature type="compositionally biased region" description="Polar residues" evidence="6">
    <location>
        <begin position="35"/>
        <end position="59"/>
    </location>
</feature>
<keyword evidence="2" id="KW-0479">Metal-binding</keyword>
<evidence type="ECO:0000256" key="4">
    <source>
        <dbReference type="ARBA" id="ARBA00022833"/>
    </source>
</evidence>
<feature type="compositionally biased region" description="Basic and acidic residues" evidence="6">
    <location>
        <begin position="7"/>
        <end position="34"/>
    </location>
</feature>
<dbReference type="GO" id="GO:0005634">
    <property type="term" value="C:nucleus"/>
    <property type="evidence" value="ECO:0007669"/>
    <property type="project" value="UniProtKB-SubCell"/>
</dbReference>
<comment type="subcellular location">
    <subcellularLocation>
        <location evidence="1">Nucleus</location>
    </subcellularLocation>
</comment>
<comment type="caution">
    <text evidence="7">The sequence shown here is derived from an EMBL/GenBank/DDBJ whole genome shotgun (WGS) entry which is preliminary data.</text>
</comment>
<dbReference type="PANTHER" id="PTHR46481:SF10">
    <property type="entry name" value="ZINC FINGER BED DOMAIN-CONTAINING PROTEIN 39"/>
    <property type="match status" value="1"/>
</dbReference>
<dbReference type="AlphaFoldDB" id="A0A1D1VX16"/>
<evidence type="ECO:0000256" key="3">
    <source>
        <dbReference type="ARBA" id="ARBA00022771"/>
    </source>
</evidence>
<evidence type="ECO:0000313" key="7">
    <source>
        <dbReference type="EMBL" id="GAV05987.1"/>
    </source>
</evidence>
<evidence type="ECO:0000256" key="2">
    <source>
        <dbReference type="ARBA" id="ARBA00022723"/>
    </source>
</evidence>
<protein>
    <recommendedName>
        <fullName evidence="9">BED-type domain-containing protein</fullName>
    </recommendedName>
</protein>
<dbReference type="PANTHER" id="PTHR46481">
    <property type="entry name" value="ZINC FINGER BED DOMAIN-CONTAINING PROTEIN 4"/>
    <property type="match status" value="1"/>
</dbReference>
<dbReference type="InterPro" id="IPR012337">
    <property type="entry name" value="RNaseH-like_sf"/>
</dbReference>
<keyword evidence="5" id="KW-0539">Nucleus</keyword>
<accession>A0A1D1VX16</accession>
<sequence>MPSKSTSEAEKSDRAKLHQAEEAEEERRTQRETTVDLTGTAENSLTSPSSTIASDTSVGDPTVGAPTVKKKKSGAGRPKDLPRWTFFRHDELEDKSVCLVEGCSTKLKGMNTGNNRLHLMKHPVAKKEFLAMCEKQKAQKEQKGGEKHHQPTLAEMAQARKPYSKENPRQAYDSILEEGGLYVLRSPSMTLNGVEDDSFKDLIYHLDPRAPKPTSKLKGMTEAFLGITAHFADKKTHVRHHLNLSRVSFPPPHKAKNVYELFKQDLKKWGINPEKVSVVMTDNASNMIAAFKLYDKMLEECVTEEDELQKEAMVQRMLDEEEPLEDDEKVDEMAAGFDAFELEVSNLFTEYSRYPCFLHSLQLVVKLFEKSPLIKDVMAKVRAIVSSFGHPHTAVAALMARTGDLKLTSDNTTRWSSPLLMAERMVEIQAAVETIIVVEKLVKVPNLSQGEWLVLKGIVKFLGKFKLITVRMQAEKESTIHKIIPHLKDLLAHLSHMKTLAEELNLGSYGIEDHFFSLIRNMQVDIVGRFGLWLNLEHLTIDHITMVATLLHPALRRLLTEMEQTIAMKGVLQYEKKWNSTVNDDSSGSTNPGD</sequence>
<organism evidence="7 8">
    <name type="scientific">Ramazzottius varieornatus</name>
    <name type="common">Water bear</name>
    <name type="synonym">Tardigrade</name>
    <dbReference type="NCBI Taxonomy" id="947166"/>
    <lineage>
        <taxon>Eukaryota</taxon>
        <taxon>Metazoa</taxon>
        <taxon>Ecdysozoa</taxon>
        <taxon>Tardigrada</taxon>
        <taxon>Eutardigrada</taxon>
        <taxon>Parachela</taxon>
        <taxon>Hypsibioidea</taxon>
        <taxon>Ramazzottiidae</taxon>
        <taxon>Ramazzottius</taxon>
    </lineage>
</organism>
<keyword evidence="8" id="KW-1185">Reference proteome</keyword>
<keyword evidence="3" id="KW-0863">Zinc-finger</keyword>
<evidence type="ECO:0008006" key="9">
    <source>
        <dbReference type="Google" id="ProtNLM"/>
    </source>
</evidence>